<dbReference type="InterPro" id="IPR017850">
    <property type="entry name" value="Alkaline_phosphatase_core_sf"/>
</dbReference>
<reference evidence="1 2" key="1">
    <citation type="journal article" date="2019" name="Int. J. Syst. Evol. Microbiol.">
        <title>The Global Catalogue of Microorganisms (GCM) 10K type strain sequencing project: providing services to taxonomists for standard genome sequencing and annotation.</title>
        <authorList>
            <consortium name="The Broad Institute Genomics Platform"/>
            <consortium name="The Broad Institute Genome Sequencing Center for Infectious Disease"/>
            <person name="Wu L."/>
            <person name="Ma J."/>
        </authorList>
    </citation>
    <scope>NUCLEOTIDE SEQUENCE [LARGE SCALE GENOMIC DNA]</scope>
    <source>
        <strain evidence="1 2">XZYJ18</strain>
    </source>
</reference>
<evidence type="ECO:0000313" key="1">
    <source>
        <dbReference type="EMBL" id="MFC4823792.1"/>
    </source>
</evidence>
<keyword evidence="2" id="KW-1185">Reference proteome</keyword>
<organism evidence="1 2">
    <name type="scientific">Halorussus aquaticus</name>
    <dbReference type="NCBI Taxonomy" id="2953748"/>
    <lineage>
        <taxon>Archaea</taxon>
        <taxon>Methanobacteriati</taxon>
        <taxon>Methanobacteriota</taxon>
        <taxon>Stenosarchaea group</taxon>
        <taxon>Halobacteria</taxon>
        <taxon>Halobacteriales</taxon>
        <taxon>Haladaptataceae</taxon>
        <taxon>Halorussus</taxon>
    </lineage>
</organism>
<dbReference type="SUPFAM" id="SSF53649">
    <property type="entry name" value="Alkaline phosphatase-like"/>
    <property type="match status" value="1"/>
</dbReference>
<dbReference type="GeneID" id="73047052"/>
<gene>
    <name evidence="1" type="ORF">ACFO9K_05920</name>
</gene>
<protein>
    <recommendedName>
        <fullName evidence="3">Sulfatase</fullName>
    </recommendedName>
</protein>
<name>A0ABD5PZ41_9EURY</name>
<dbReference type="Gene3D" id="3.40.720.10">
    <property type="entry name" value="Alkaline Phosphatase, subunit A"/>
    <property type="match status" value="1"/>
</dbReference>
<dbReference type="EMBL" id="JBHSHT010000001">
    <property type="protein sequence ID" value="MFC4823792.1"/>
    <property type="molecule type" value="Genomic_DNA"/>
</dbReference>
<accession>A0ABD5PZ41</accession>
<evidence type="ECO:0000313" key="2">
    <source>
        <dbReference type="Proteomes" id="UP001595945"/>
    </source>
</evidence>
<dbReference type="Proteomes" id="UP001595945">
    <property type="component" value="Unassembled WGS sequence"/>
</dbReference>
<dbReference type="RefSeq" id="WP_254270373.1">
    <property type="nucleotide sequence ID" value="NZ_CP100401.1"/>
</dbReference>
<sequence length="324" mass="36567">MLSECRTGLQLLEEHARNPKKGMLAANLLYYKLKERVSGGVDGVDVLAEDWDNLIILDACRYDAFSRVVPEYPEIRGELESRRSKAPYTREFLRKTFDGQKLYDSVYVTANPQLYELDDSDDDPIDAEFHATVHSFLADYDLSVSKAIRGGYVPEHTTETAKRAAEDFPDKRLVVHYLPPHWPFFGERGQELFEGIDNAPWDELTSGELEIPREDLWDAYVENLRIALDAVSDLLPALEGKTVITADHGQLLGDLVTPFPVRGYGHPGVHIDALLEVPWFVCEHDTRKQVVAESPVGAPYPDLQPDDAGERAKQTLRDLGYVPE</sequence>
<proteinExistence type="predicted"/>
<dbReference type="AlphaFoldDB" id="A0ABD5PZ41"/>
<comment type="caution">
    <text evidence="1">The sequence shown here is derived from an EMBL/GenBank/DDBJ whole genome shotgun (WGS) entry which is preliminary data.</text>
</comment>
<evidence type="ECO:0008006" key="3">
    <source>
        <dbReference type="Google" id="ProtNLM"/>
    </source>
</evidence>